<dbReference type="Pfam" id="PF11535">
    <property type="entry name" value="Calci_bind_CcbP"/>
    <property type="match status" value="1"/>
</dbReference>
<evidence type="ECO:0000313" key="2">
    <source>
        <dbReference type="Proteomes" id="UP000595197"/>
    </source>
</evidence>
<gene>
    <name evidence="1" type="ORF">IGS68_15670</name>
</gene>
<name>A0ABX7AZN7_9PROT</name>
<accession>A0ABX7AZN7</accession>
<dbReference type="InterPro" id="IPR020994">
    <property type="entry name" value="Uncharacterised_Ca-bd_CcbP"/>
</dbReference>
<evidence type="ECO:0000313" key="1">
    <source>
        <dbReference type="EMBL" id="QQP87538.1"/>
    </source>
</evidence>
<dbReference type="RefSeq" id="WP_201070827.1">
    <property type="nucleotide sequence ID" value="NZ_CP067420.1"/>
</dbReference>
<protein>
    <recommendedName>
        <fullName evidence="3">Calcium binding protein</fullName>
    </recommendedName>
</protein>
<dbReference type="EMBL" id="CP067420">
    <property type="protein sequence ID" value="QQP87538.1"/>
    <property type="molecule type" value="Genomic_DNA"/>
</dbReference>
<keyword evidence="2" id="KW-1185">Reference proteome</keyword>
<proteinExistence type="predicted"/>
<organism evidence="1 2">
    <name type="scientific">Skermanella cutis</name>
    <dbReference type="NCBI Taxonomy" id="2775420"/>
    <lineage>
        <taxon>Bacteria</taxon>
        <taxon>Pseudomonadati</taxon>
        <taxon>Pseudomonadota</taxon>
        <taxon>Alphaproteobacteria</taxon>
        <taxon>Rhodospirillales</taxon>
        <taxon>Azospirillaceae</taxon>
        <taxon>Skermanella</taxon>
    </lineage>
</organism>
<reference evidence="1" key="1">
    <citation type="submission" date="2021-02" db="EMBL/GenBank/DDBJ databases">
        <title>Skermanella TT6 skin isolate.</title>
        <authorList>
            <person name="Lee K."/>
            <person name="Ganzorig M."/>
        </authorList>
    </citation>
    <scope>NUCLEOTIDE SEQUENCE</scope>
    <source>
        <strain evidence="1">TT6</strain>
    </source>
</reference>
<evidence type="ECO:0008006" key="3">
    <source>
        <dbReference type="Google" id="ProtNLM"/>
    </source>
</evidence>
<dbReference type="Proteomes" id="UP000595197">
    <property type="component" value="Chromosome"/>
</dbReference>
<sequence>MTKRQSGKGSYDREYLEKLIEEAIIDCYNEHEQAVGMFTKIEEELDLPFRTRILGVDVTVIAVEQEDDGLGIAAVCERDGERQHISLSDLPLPAPPPEGAEWIAAYRLWARHQ</sequence>